<keyword evidence="4" id="KW-1185">Reference proteome</keyword>
<dbReference type="AlphaFoldDB" id="A0A2T2PBW8"/>
<feature type="compositionally biased region" description="Basic and acidic residues" evidence="1">
    <location>
        <begin position="233"/>
        <end position="254"/>
    </location>
</feature>
<evidence type="ECO:0000313" key="3">
    <source>
        <dbReference type="EMBL" id="PSN75159.1"/>
    </source>
</evidence>
<gene>
    <name evidence="3" type="ORF">BS50DRAFT_643837</name>
</gene>
<evidence type="ECO:0000256" key="2">
    <source>
        <dbReference type="SAM" id="SignalP"/>
    </source>
</evidence>
<reference evidence="3 4" key="1">
    <citation type="journal article" date="2018" name="Front. Microbiol.">
        <title>Genome-Wide Analysis of Corynespora cassiicola Leaf Fall Disease Putative Effectors.</title>
        <authorList>
            <person name="Lopez D."/>
            <person name="Ribeiro S."/>
            <person name="Label P."/>
            <person name="Fumanal B."/>
            <person name="Venisse J.S."/>
            <person name="Kohler A."/>
            <person name="de Oliveira R.R."/>
            <person name="Labutti K."/>
            <person name="Lipzen A."/>
            <person name="Lail K."/>
            <person name="Bauer D."/>
            <person name="Ohm R.A."/>
            <person name="Barry K.W."/>
            <person name="Spatafora J."/>
            <person name="Grigoriev I.V."/>
            <person name="Martin F.M."/>
            <person name="Pujade-Renaud V."/>
        </authorList>
    </citation>
    <scope>NUCLEOTIDE SEQUENCE [LARGE SCALE GENOMIC DNA]</scope>
    <source>
        <strain evidence="3 4">Philippines</strain>
    </source>
</reference>
<sequence>MPAAVLPFAFTLTTSPFLFKCALLPLSFLFPPAMEKYSKLSVASLIALSKTRDLPTTGTKIDLIGRLKAQDITFARELASTRDNVRYYSTVPGVYPHLPTWLSINTITMASSNTTPTAGYPAADAHNITVPGTGTCATNGLPNTHENATKKRRNRHNNRKTRGSAPLVALQSIASDTDTGIMSPIQSRSTAFIPSEYFHPAPEARYGAFINRKGDDYSAGTETQVQAKCEVVDKGEEEKGEDEVAIKSQDKDKDEGEDEGEVVNSNNDSRAAMAVVIFALFLATLFSLSGSELDIAEVGAMFELGLARPMMALAGGEEAALGSWVVFWGRVEGVWKAIQGKAGAWMYGG</sequence>
<feature type="region of interest" description="Disordered" evidence="1">
    <location>
        <begin position="233"/>
        <end position="265"/>
    </location>
</feature>
<feature type="compositionally biased region" description="Polar residues" evidence="1">
    <location>
        <begin position="135"/>
        <end position="146"/>
    </location>
</feature>
<dbReference type="Proteomes" id="UP000240883">
    <property type="component" value="Unassembled WGS sequence"/>
</dbReference>
<organism evidence="3 4">
    <name type="scientific">Corynespora cassiicola Philippines</name>
    <dbReference type="NCBI Taxonomy" id="1448308"/>
    <lineage>
        <taxon>Eukaryota</taxon>
        <taxon>Fungi</taxon>
        <taxon>Dikarya</taxon>
        <taxon>Ascomycota</taxon>
        <taxon>Pezizomycotina</taxon>
        <taxon>Dothideomycetes</taxon>
        <taxon>Pleosporomycetidae</taxon>
        <taxon>Pleosporales</taxon>
        <taxon>Corynesporascaceae</taxon>
        <taxon>Corynespora</taxon>
    </lineage>
</organism>
<evidence type="ECO:0000256" key="1">
    <source>
        <dbReference type="SAM" id="MobiDB-lite"/>
    </source>
</evidence>
<feature type="chain" id="PRO_5015752994" description="SAP domain-containing protein" evidence="2">
    <location>
        <begin position="17"/>
        <end position="349"/>
    </location>
</feature>
<name>A0A2T2PBW8_CORCC</name>
<protein>
    <recommendedName>
        <fullName evidence="5">SAP domain-containing protein</fullName>
    </recommendedName>
</protein>
<feature type="compositionally biased region" description="Basic residues" evidence="1">
    <location>
        <begin position="150"/>
        <end position="161"/>
    </location>
</feature>
<proteinExistence type="predicted"/>
<dbReference type="Gene3D" id="1.10.720.30">
    <property type="entry name" value="SAP domain"/>
    <property type="match status" value="1"/>
</dbReference>
<accession>A0A2T2PBW8</accession>
<dbReference type="InterPro" id="IPR036361">
    <property type="entry name" value="SAP_dom_sf"/>
</dbReference>
<dbReference type="EMBL" id="KZ678128">
    <property type="protein sequence ID" value="PSN75159.1"/>
    <property type="molecule type" value="Genomic_DNA"/>
</dbReference>
<evidence type="ECO:0008006" key="5">
    <source>
        <dbReference type="Google" id="ProtNLM"/>
    </source>
</evidence>
<feature type="signal peptide" evidence="2">
    <location>
        <begin position="1"/>
        <end position="16"/>
    </location>
</feature>
<keyword evidence="2" id="KW-0732">Signal</keyword>
<feature type="region of interest" description="Disordered" evidence="1">
    <location>
        <begin position="135"/>
        <end position="161"/>
    </location>
</feature>
<evidence type="ECO:0000313" key="4">
    <source>
        <dbReference type="Proteomes" id="UP000240883"/>
    </source>
</evidence>